<comment type="similarity">
    <text evidence="2">Belongs to the SNF2/RAD54 helicase family.</text>
</comment>
<keyword evidence="14" id="KW-1185">Reference proteome</keyword>
<feature type="domain" description="Helicase C-terminal" evidence="12">
    <location>
        <begin position="586"/>
        <end position="742"/>
    </location>
</feature>
<evidence type="ECO:0000256" key="5">
    <source>
        <dbReference type="ARBA" id="ARBA00022806"/>
    </source>
</evidence>
<feature type="coiled-coil region" evidence="9">
    <location>
        <begin position="110"/>
        <end position="137"/>
    </location>
</feature>
<dbReference type="InterPro" id="IPR000330">
    <property type="entry name" value="SNF2_N"/>
</dbReference>
<dbReference type="Gene3D" id="3.40.50.300">
    <property type="entry name" value="P-loop containing nucleotide triphosphate hydrolases"/>
    <property type="match status" value="1"/>
</dbReference>
<dbReference type="SMART" id="SM00490">
    <property type="entry name" value="HELICc"/>
    <property type="match status" value="1"/>
</dbReference>
<dbReference type="InterPro" id="IPR027417">
    <property type="entry name" value="P-loop_NTPase"/>
</dbReference>
<feature type="compositionally biased region" description="Polar residues" evidence="10">
    <location>
        <begin position="517"/>
        <end position="532"/>
    </location>
</feature>
<dbReference type="PANTHER" id="PTHR45797">
    <property type="entry name" value="RAD54-LIKE"/>
    <property type="match status" value="1"/>
</dbReference>
<dbReference type="InterPro" id="IPR001650">
    <property type="entry name" value="Helicase_C-like"/>
</dbReference>
<keyword evidence="7" id="KW-0238">DNA-binding</keyword>
<dbReference type="GO" id="GO:0003677">
    <property type="term" value="F:DNA binding"/>
    <property type="evidence" value="ECO:0007669"/>
    <property type="project" value="UniProtKB-KW"/>
</dbReference>
<dbReference type="InterPro" id="IPR049730">
    <property type="entry name" value="SNF2/RAD54-like_C"/>
</dbReference>
<name>A0A9P4HQ67_9PEZI</name>
<keyword evidence="3" id="KW-0547">Nucleotide-binding</keyword>
<dbReference type="CDD" id="cd18007">
    <property type="entry name" value="DEXHc_ATRX-like"/>
    <property type="match status" value="1"/>
</dbReference>
<feature type="region of interest" description="Disordered" evidence="10">
    <location>
        <begin position="792"/>
        <end position="821"/>
    </location>
</feature>
<evidence type="ECO:0000256" key="6">
    <source>
        <dbReference type="ARBA" id="ARBA00022840"/>
    </source>
</evidence>
<proteinExistence type="inferred from homology"/>
<feature type="compositionally biased region" description="Basic and acidic residues" evidence="10">
    <location>
        <begin position="798"/>
        <end position="821"/>
    </location>
</feature>
<evidence type="ECO:0000256" key="4">
    <source>
        <dbReference type="ARBA" id="ARBA00022801"/>
    </source>
</evidence>
<keyword evidence="8" id="KW-0539">Nucleus</keyword>
<dbReference type="InterPro" id="IPR038718">
    <property type="entry name" value="SNF2-like_sf"/>
</dbReference>
<keyword evidence="5" id="KW-0347">Helicase</keyword>
<accession>A0A9P4HQ67</accession>
<evidence type="ECO:0000256" key="10">
    <source>
        <dbReference type="SAM" id="MobiDB-lite"/>
    </source>
</evidence>
<evidence type="ECO:0000259" key="11">
    <source>
        <dbReference type="PROSITE" id="PS51192"/>
    </source>
</evidence>
<dbReference type="SMART" id="SM00487">
    <property type="entry name" value="DEXDc"/>
    <property type="match status" value="1"/>
</dbReference>
<dbReference type="GO" id="GO:0016887">
    <property type="term" value="F:ATP hydrolysis activity"/>
    <property type="evidence" value="ECO:0007669"/>
    <property type="project" value="InterPro"/>
</dbReference>
<dbReference type="Proteomes" id="UP000799776">
    <property type="component" value="Unassembled WGS sequence"/>
</dbReference>
<comment type="caution">
    <text evidence="13">The sequence shown here is derived from an EMBL/GenBank/DDBJ whole genome shotgun (WGS) entry which is preliminary data.</text>
</comment>
<evidence type="ECO:0000256" key="1">
    <source>
        <dbReference type="ARBA" id="ARBA00004123"/>
    </source>
</evidence>
<dbReference type="CDD" id="cd18793">
    <property type="entry name" value="SF2_C_SNF"/>
    <property type="match status" value="1"/>
</dbReference>
<dbReference type="AlphaFoldDB" id="A0A9P4HQ67"/>
<dbReference type="OrthoDB" id="2020972at2759"/>
<comment type="subcellular location">
    <subcellularLocation>
        <location evidence="1">Nucleus</location>
    </subcellularLocation>
</comment>
<dbReference type="InterPro" id="IPR014001">
    <property type="entry name" value="Helicase_ATP-bd"/>
</dbReference>
<dbReference type="Gene3D" id="3.40.50.10810">
    <property type="entry name" value="Tandem AAA-ATPase domain"/>
    <property type="match status" value="1"/>
</dbReference>
<dbReference type="SUPFAM" id="SSF52540">
    <property type="entry name" value="P-loop containing nucleoside triphosphate hydrolases"/>
    <property type="match status" value="2"/>
</dbReference>
<dbReference type="PROSITE" id="PS51192">
    <property type="entry name" value="HELICASE_ATP_BIND_1"/>
    <property type="match status" value="1"/>
</dbReference>
<dbReference type="GO" id="GO:0005634">
    <property type="term" value="C:nucleus"/>
    <property type="evidence" value="ECO:0007669"/>
    <property type="project" value="UniProtKB-SubCell"/>
</dbReference>
<dbReference type="GO" id="GO:0005524">
    <property type="term" value="F:ATP binding"/>
    <property type="evidence" value="ECO:0007669"/>
    <property type="project" value="UniProtKB-KW"/>
</dbReference>
<gene>
    <name evidence="13" type="ORF">K490DRAFT_48623</name>
</gene>
<evidence type="ECO:0000256" key="3">
    <source>
        <dbReference type="ARBA" id="ARBA00022741"/>
    </source>
</evidence>
<evidence type="ECO:0000313" key="13">
    <source>
        <dbReference type="EMBL" id="KAF2084663.1"/>
    </source>
</evidence>
<protein>
    <recommendedName>
        <fullName evidence="15">P-loop containing nucleoside triphosphate hydrolase protein</fullName>
    </recommendedName>
</protein>
<sequence length="821" mass="93198">MAQNDYETVCKFVRLLICWKTCKRRFLGETAEALHDFAAKLRSELVSDVICKKDFERFYQFLKAIFEKHETSGPVRAIRSAKKKNKLLDSTPPVEPGRGGVPKKPLPINIEALQARQDAMERQKAQQEKEMEIAQRTGSQTLDETGRILINTMREDPQDAVYIDPSIAGEIKPHQIEGVRFMWREIVQAGQVNPQGCLLAHTMGLGKTMQAITFLIAISGAAKSSAQNVKNQLPESLRIPRSMRFARYLVLCPASLVVNWVNELELWTKSSTARKSLGHTRYIDAMTIPEERIIRIAQWYDKGGVLVMSYNLLRDYLSPDTAKQLLPESARKQASTHLVEGPSVIIADEAHAFRNAASKTRQAVMRFESKSRIALTGSPLSNNLDEYWSIIDWISPGYLGTAAEFKDHYVNPIQAGSYLDSTKPEIRQAKKKLAVLKQDIEPKTNRADITVLKDVLKSKTEFLIVVPLTDLQEHMYRACIEHIDLTSEQGGNARLWKWMTVLGQICNHPRASYAQLQSKSQKNGIGSSNKGNASGEDDIMEQQEEDDEEELPHESRDVLNVVEELVRRHGDISSPDLSYKTALFLRILEYTRNLCDRVLAFSHRLPTLDYLETVLKEHKVKYARLDGATPMRLRPAMMASFNNGAYDVLLISTTAGGLGINLTGANRVIIFDAGFNPQHEEQAIGRAYRLGQQKDVFVYRFLIGGTLEPTLWNQNLYKMQLASKVVDTKNPQRLADKMRKYLFLPGEVQQEDLTKSQGKDKHVLDRILAEQGEDTYIRSITTTETLMREAIEGELTDEERREIDEEARQLTMRRTDPEGYR</sequence>
<organism evidence="13 14">
    <name type="scientific">Saccharata proteae CBS 121410</name>
    <dbReference type="NCBI Taxonomy" id="1314787"/>
    <lineage>
        <taxon>Eukaryota</taxon>
        <taxon>Fungi</taxon>
        <taxon>Dikarya</taxon>
        <taxon>Ascomycota</taxon>
        <taxon>Pezizomycotina</taxon>
        <taxon>Dothideomycetes</taxon>
        <taxon>Dothideomycetes incertae sedis</taxon>
        <taxon>Botryosphaeriales</taxon>
        <taxon>Saccharataceae</taxon>
        <taxon>Saccharata</taxon>
    </lineage>
</organism>
<evidence type="ECO:0000256" key="8">
    <source>
        <dbReference type="ARBA" id="ARBA00023242"/>
    </source>
</evidence>
<feature type="non-terminal residue" evidence="13">
    <location>
        <position position="821"/>
    </location>
</feature>
<dbReference type="PROSITE" id="PS51194">
    <property type="entry name" value="HELICASE_CTER"/>
    <property type="match status" value="1"/>
</dbReference>
<evidence type="ECO:0000256" key="7">
    <source>
        <dbReference type="ARBA" id="ARBA00023125"/>
    </source>
</evidence>
<dbReference type="GO" id="GO:0004386">
    <property type="term" value="F:helicase activity"/>
    <property type="evidence" value="ECO:0007669"/>
    <property type="project" value="UniProtKB-KW"/>
</dbReference>
<feature type="region of interest" description="Disordered" evidence="10">
    <location>
        <begin position="517"/>
        <end position="554"/>
    </location>
</feature>
<dbReference type="Pfam" id="PF00176">
    <property type="entry name" value="SNF2-rel_dom"/>
    <property type="match status" value="1"/>
</dbReference>
<dbReference type="InterPro" id="IPR044574">
    <property type="entry name" value="ARIP4-like"/>
</dbReference>
<reference evidence="13" key="1">
    <citation type="journal article" date="2020" name="Stud. Mycol.">
        <title>101 Dothideomycetes genomes: a test case for predicting lifestyles and emergence of pathogens.</title>
        <authorList>
            <person name="Haridas S."/>
            <person name="Albert R."/>
            <person name="Binder M."/>
            <person name="Bloem J."/>
            <person name="Labutti K."/>
            <person name="Salamov A."/>
            <person name="Andreopoulos B."/>
            <person name="Baker S."/>
            <person name="Barry K."/>
            <person name="Bills G."/>
            <person name="Bluhm B."/>
            <person name="Cannon C."/>
            <person name="Castanera R."/>
            <person name="Culley D."/>
            <person name="Daum C."/>
            <person name="Ezra D."/>
            <person name="Gonzalez J."/>
            <person name="Henrissat B."/>
            <person name="Kuo A."/>
            <person name="Liang C."/>
            <person name="Lipzen A."/>
            <person name="Lutzoni F."/>
            <person name="Magnuson J."/>
            <person name="Mondo S."/>
            <person name="Nolan M."/>
            <person name="Ohm R."/>
            <person name="Pangilinan J."/>
            <person name="Park H.-J."/>
            <person name="Ramirez L."/>
            <person name="Alfaro M."/>
            <person name="Sun H."/>
            <person name="Tritt A."/>
            <person name="Yoshinaga Y."/>
            <person name="Zwiers L.-H."/>
            <person name="Turgeon B."/>
            <person name="Goodwin S."/>
            <person name="Spatafora J."/>
            <person name="Crous P."/>
            <person name="Grigoriev I."/>
        </authorList>
    </citation>
    <scope>NUCLEOTIDE SEQUENCE</scope>
    <source>
        <strain evidence="13">CBS 121410</strain>
    </source>
</reference>
<keyword evidence="6" id="KW-0067">ATP-binding</keyword>
<dbReference type="EMBL" id="ML978739">
    <property type="protein sequence ID" value="KAF2084663.1"/>
    <property type="molecule type" value="Genomic_DNA"/>
</dbReference>
<evidence type="ECO:0000313" key="14">
    <source>
        <dbReference type="Proteomes" id="UP000799776"/>
    </source>
</evidence>
<evidence type="ECO:0000259" key="12">
    <source>
        <dbReference type="PROSITE" id="PS51194"/>
    </source>
</evidence>
<evidence type="ECO:0008006" key="15">
    <source>
        <dbReference type="Google" id="ProtNLM"/>
    </source>
</evidence>
<dbReference type="Pfam" id="PF00271">
    <property type="entry name" value="Helicase_C"/>
    <property type="match status" value="1"/>
</dbReference>
<keyword evidence="4" id="KW-0378">Hydrolase</keyword>
<feature type="compositionally biased region" description="Acidic residues" evidence="10">
    <location>
        <begin position="535"/>
        <end position="551"/>
    </location>
</feature>
<evidence type="ECO:0000256" key="2">
    <source>
        <dbReference type="ARBA" id="ARBA00007025"/>
    </source>
</evidence>
<feature type="domain" description="Helicase ATP-binding" evidence="11">
    <location>
        <begin position="188"/>
        <end position="397"/>
    </location>
</feature>
<evidence type="ECO:0000256" key="9">
    <source>
        <dbReference type="SAM" id="Coils"/>
    </source>
</evidence>
<dbReference type="PANTHER" id="PTHR45797:SF1">
    <property type="entry name" value="HELICASE ARIP4"/>
    <property type="match status" value="1"/>
</dbReference>
<keyword evidence="9" id="KW-0175">Coiled coil</keyword>